<reference evidence="2 3" key="1">
    <citation type="submission" date="2019-03" db="EMBL/GenBank/DDBJ databases">
        <title>First draft genome of Liparis tanakae, snailfish: a comprehensive survey of snailfish specific genes.</title>
        <authorList>
            <person name="Kim W."/>
            <person name="Song I."/>
            <person name="Jeong J.-H."/>
            <person name="Kim D."/>
            <person name="Kim S."/>
            <person name="Ryu S."/>
            <person name="Song J.Y."/>
            <person name="Lee S.K."/>
        </authorList>
    </citation>
    <scope>NUCLEOTIDE SEQUENCE [LARGE SCALE GENOMIC DNA]</scope>
    <source>
        <tissue evidence="2">Muscle</tissue>
    </source>
</reference>
<keyword evidence="3" id="KW-1185">Reference proteome</keyword>
<comment type="caution">
    <text evidence="2">The sequence shown here is derived from an EMBL/GenBank/DDBJ whole genome shotgun (WGS) entry which is preliminary data.</text>
</comment>
<feature type="region of interest" description="Disordered" evidence="1">
    <location>
        <begin position="55"/>
        <end position="77"/>
    </location>
</feature>
<dbReference type="EMBL" id="SRLO01000534">
    <property type="protein sequence ID" value="TNN52837.1"/>
    <property type="molecule type" value="Genomic_DNA"/>
</dbReference>
<name>A0A4Z2GH17_9TELE</name>
<evidence type="ECO:0000313" key="2">
    <source>
        <dbReference type="EMBL" id="TNN52837.1"/>
    </source>
</evidence>
<evidence type="ECO:0000313" key="3">
    <source>
        <dbReference type="Proteomes" id="UP000314294"/>
    </source>
</evidence>
<proteinExistence type="predicted"/>
<dbReference type="AlphaFoldDB" id="A0A4Z2GH17"/>
<dbReference type="Proteomes" id="UP000314294">
    <property type="component" value="Unassembled WGS sequence"/>
</dbReference>
<protein>
    <submittedName>
        <fullName evidence="2">Uncharacterized protein</fullName>
    </submittedName>
</protein>
<accession>A0A4Z2GH17</accession>
<sequence length="77" mass="8691">MGSAVTALNRYTKTIVEFKYKRRNIAKSLMMERQLMEQQLMEQDRMWDTYRTAEANGHKPATGTTAGGPGAQGEAYC</sequence>
<organism evidence="2 3">
    <name type="scientific">Liparis tanakae</name>
    <name type="common">Tanaka's snailfish</name>
    <dbReference type="NCBI Taxonomy" id="230148"/>
    <lineage>
        <taxon>Eukaryota</taxon>
        <taxon>Metazoa</taxon>
        <taxon>Chordata</taxon>
        <taxon>Craniata</taxon>
        <taxon>Vertebrata</taxon>
        <taxon>Euteleostomi</taxon>
        <taxon>Actinopterygii</taxon>
        <taxon>Neopterygii</taxon>
        <taxon>Teleostei</taxon>
        <taxon>Neoteleostei</taxon>
        <taxon>Acanthomorphata</taxon>
        <taxon>Eupercaria</taxon>
        <taxon>Perciformes</taxon>
        <taxon>Cottioidei</taxon>
        <taxon>Cottales</taxon>
        <taxon>Liparidae</taxon>
        <taxon>Liparis</taxon>
    </lineage>
</organism>
<gene>
    <name evidence="2" type="ORF">EYF80_036937</name>
</gene>
<evidence type="ECO:0000256" key="1">
    <source>
        <dbReference type="SAM" id="MobiDB-lite"/>
    </source>
</evidence>